<sequence>MLFQVLLNFIAFIIKCIVWFVFVLAAIPFGIYMLLNKMFPVFTQDAGFWFWSVFSILSIIGFIVLWRPIMWIVGVLQVLGAGAE</sequence>
<dbReference type="Proteomes" id="UP000294814">
    <property type="component" value="Unassembled WGS sequence"/>
</dbReference>
<dbReference type="AlphaFoldDB" id="A0A4R5F7W5"/>
<keyword evidence="1" id="KW-0812">Transmembrane</keyword>
<protein>
    <submittedName>
        <fullName evidence="2">Uncharacterized protein</fullName>
    </submittedName>
</protein>
<keyword evidence="3" id="KW-1185">Reference proteome</keyword>
<dbReference type="RefSeq" id="WP_131916064.1">
    <property type="nucleotide sequence ID" value="NZ_SMLG01000005.1"/>
</dbReference>
<dbReference type="OrthoDB" id="1365126at2"/>
<dbReference type="EMBL" id="SMLG01000005">
    <property type="protein sequence ID" value="TDE44400.1"/>
    <property type="molecule type" value="Genomic_DNA"/>
</dbReference>
<name>A0A4R5F7W5_9FLAO</name>
<organism evidence="2 3">
    <name type="scientific">Flavobacterium rhamnosiphilum</name>
    <dbReference type="NCBI Taxonomy" id="2541724"/>
    <lineage>
        <taxon>Bacteria</taxon>
        <taxon>Pseudomonadati</taxon>
        <taxon>Bacteroidota</taxon>
        <taxon>Flavobacteriia</taxon>
        <taxon>Flavobacteriales</taxon>
        <taxon>Flavobacteriaceae</taxon>
        <taxon>Flavobacterium</taxon>
    </lineage>
</organism>
<proteinExistence type="predicted"/>
<comment type="caution">
    <text evidence="2">The sequence shown here is derived from an EMBL/GenBank/DDBJ whole genome shotgun (WGS) entry which is preliminary data.</text>
</comment>
<gene>
    <name evidence="2" type="ORF">E0I26_08495</name>
</gene>
<keyword evidence="1" id="KW-0472">Membrane</keyword>
<evidence type="ECO:0000313" key="2">
    <source>
        <dbReference type="EMBL" id="TDE44400.1"/>
    </source>
</evidence>
<accession>A0A4R5F7W5</accession>
<feature type="transmembrane region" description="Helical" evidence="1">
    <location>
        <begin position="12"/>
        <end position="35"/>
    </location>
</feature>
<reference evidence="2 3" key="1">
    <citation type="submission" date="2019-03" db="EMBL/GenBank/DDBJ databases">
        <title>Novel species of Flavobacterium.</title>
        <authorList>
            <person name="Liu Q."/>
            <person name="Xin Y.-H."/>
        </authorList>
    </citation>
    <scope>NUCLEOTIDE SEQUENCE [LARGE SCALE GENOMIC DNA]</scope>
    <source>
        <strain evidence="2 3">LB3P52</strain>
    </source>
</reference>
<keyword evidence="1" id="KW-1133">Transmembrane helix</keyword>
<evidence type="ECO:0000256" key="1">
    <source>
        <dbReference type="SAM" id="Phobius"/>
    </source>
</evidence>
<feature type="transmembrane region" description="Helical" evidence="1">
    <location>
        <begin position="47"/>
        <end position="66"/>
    </location>
</feature>
<evidence type="ECO:0000313" key="3">
    <source>
        <dbReference type="Proteomes" id="UP000294814"/>
    </source>
</evidence>